<dbReference type="PANTHER" id="PTHR12357:SF3">
    <property type="entry name" value="YTH DOMAIN-CONTAINING PROTEIN 1"/>
    <property type="match status" value="1"/>
</dbReference>
<reference evidence="8" key="2">
    <citation type="submission" date="2025-08" db="UniProtKB">
        <authorList>
            <consortium name="Ensembl"/>
        </authorList>
    </citation>
    <scope>IDENTIFICATION</scope>
</reference>
<dbReference type="Ensembl" id="ENSNFUT00015000744.1">
    <property type="protein sequence ID" value="ENSNFUP00015000665.1"/>
    <property type="gene ID" value="ENSNFUG00015000323.1"/>
</dbReference>
<feature type="region of interest" description="Disordered" evidence="6">
    <location>
        <begin position="304"/>
        <end position="363"/>
    </location>
</feature>
<keyword evidence="9" id="KW-1185">Reference proteome</keyword>
<dbReference type="PANTHER" id="PTHR12357">
    <property type="entry name" value="YTH YT521-B HOMOLOGY DOMAIN-CONTAINING"/>
    <property type="match status" value="1"/>
</dbReference>
<dbReference type="PROSITE" id="PS50882">
    <property type="entry name" value="YTH"/>
    <property type="match status" value="1"/>
</dbReference>
<evidence type="ECO:0000256" key="3">
    <source>
        <dbReference type="ARBA" id="ARBA00023187"/>
    </source>
</evidence>
<comment type="subcellular location">
    <subcellularLocation>
        <location evidence="1">Nucleus</location>
    </subcellularLocation>
</comment>
<comment type="function">
    <text evidence="5">Specifically recognizes and binds N6-methyladenosine (m6A)-containing RNAs, and regulates mRNA stability. M6A is a modification present at internal sites of mRNAs and some non-coding RNAs and plays a role in mRNA stability and processing.</text>
</comment>
<dbReference type="InterPro" id="IPR007275">
    <property type="entry name" value="YTH_domain"/>
</dbReference>
<sequence>SGHNGELNVLEDLLTEAPDHDDELYNPETERDISDKKGTRTHTCGTLVGCEDEEGMEEEEDEEEGEKEEEEEEEEYDERRGGEGNDYDTRSEAGDSRSASSVSFSDDGESAHTGSASEASESEKKREKLSSSVRAVRKGMENPTNKLRYILRDARFFLIKSNNHENVSLAKAKGVWSTLPVNEKKLNAAFRSARSVILVFSVRESGKFQGFARLASESHHGGSPIHWVLPAGMNAKMLGGVFKINWLCRRELPFIKTAHLSNPWNEFKPVKIGRDGQEIQPTVGAQLCALFPLDESVDVHQVARRIRHKRRTPSEPRPRGRPPLREPGRRRPEEFDLHGRKRPRVDGPPEFSQRAGFIQDLRSQPVDRRFSGVRRDVLPNGSYNYYMRNYHQSVGPAAPWQTLAAYPNVEQQPPHHPPYYHHNHPPPPPHQAFHHHHPTLPPHEAPPPRFRDKQRPPQHRHDYDMRVDDFLRRTQAVVSSRRERERQRERERGGPRRERERERARDRDRERERDKERGRYRR</sequence>
<feature type="compositionally biased region" description="Low complexity" evidence="6">
    <location>
        <begin position="96"/>
        <end position="119"/>
    </location>
</feature>
<keyword evidence="3" id="KW-0508">mRNA splicing</keyword>
<evidence type="ECO:0000256" key="6">
    <source>
        <dbReference type="SAM" id="MobiDB-lite"/>
    </source>
</evidence>
<feature type="region of interest" description="Disordered" evidence="6">
    <location>
        <begin position="408"/>
        <end position="522"/>
    </location>
</feature>
<dbReference type="Pfam" id="PF04146">
    <property type="entry name" value="YTH"/>
    <property type="match status" value="1"/>
</dbReference>
<dbReference type="Gene3D" id="3.10.590.10">
    <property type="entry name" value="ph1033 like domains"/>
    <property type="match status" value="1"/>
</dbReference>
<feature type="compositionally biased region" description="Pro residues" evidence="6">
    <location>
        <begin position="439"/>
        <end position="448"/>
    </location>
</feature>
<evidence type="ECO:0000256" key="4">
    <source>
        <dbReference type="ARBA" id="ARBA00023242"/>
    </source>
</evidence>
<evidence type="ECO:0000256" key="1">
    <source>
        <dbReference type="ARBA" id="ARBA00004123"/>
    </source>
</evidence>
<reference evidence="8" key="1">
    <citation type="submission" date="2014-08" db="EMBL/GenBank/DDBJ databases">
        <authorList>
            <person name="Senf B."/>
            <person name="Petzold A."/>
            <person name="Downie B.R."/>
            <person name="Koch P."/>
            <person name="Platzer M."/>
        </authorList>
    </citation>
    <scope>NUCLEOTIDE SEQUENCE [LARGE SCALE GENOMIC DNA]</scope>
    <source>
        <strain evidence="8">GRZ</strain>
    </source>
</reference>
<protein>
    <recommendedName>
        <fullName evidence="5">YTH domain-containing family protein</fullName>
    </recommendedName>
</protein>
<feature type="region of interest" description="Disordered" evidence="6">
    <location>
        <begin position="1"/>
        <end position="138"/>
    </location>
</feature>
<evidence type="ECO:0000313" key="9">
    <source>
        <dbReference type="Proteomes" id="UP000694548"/>
    </source>
</evidence>
<dbReference type="GO" id="GO:0005654">
    <property type="term" value="C:nucleoplasm"/>
    <property type="evidence" value="ECO:0007669"/>
    <property type="project" value="TreeGrafter"/>
</dbReference>
<dbReference type="InterPro" id="IPR045168">
    <property type="entry name" value="YTH_prot"/>
</dbReference>
<feature type="compositionally biased region" description="Basic and acidic residues" evidence="6">
    <location>
        <begin position="28"/>
        <end position="38"/>
    </location>
</feature>
<feature type="compositionally biased region" description="Acidic residues" evidence="6">
    <location>
        <begin position="50"/>
        <end position="76"/>
    </location>
</feature>
<gene>
    <name evidence="8" type="primary">YTHDC1</name>
    <name evidence="8" type="synonym">ythdc1</name>
</gene>
<keyword evidence="2" id="KW-0507">mRNA processing</keyword>
<dbReference type="CDD" id="cd21134">
    <property type="entry name" value="YTH"/>
    <property type="match status" value="1"/>
</dbReference>
<organism evidence="8 9">
    <name type="scientific">Nothobranchius furzeri</name>
    <name type="common">Turquoise killifish</name>
    <dbReference type="NCBI Taxonomy" id="105023"/>
    <lineage>
        <taxon>Eukaryota</taxon>
        <taxon>Metazoa</taxon>
        <taxon>Chordata</taxon>
        <taxon>Craniata</taxon>
        <taxon>Vertebrata</taxon>
        <taxon>Euteleostomi</taxon>
        <taxon>Actinopterygii</taxon>
        <taxon>Neopterygii</taxon>
        <taxon>Teleostei</taxon>
        <taxon>Neoteleostei</taxon>
        <taxon>Acanthomorphata</taxon>
        <taxon>Ovalentaria</taxon>
        <taxon>Atherinomorphae</taxon>
        <taxon>Cyprinodontiformes</taxon>
        <taxon>Nothobranchiidae</taxon>
        <taxon>Nothobranchius</taxon>
    </lineage>
</organism>
<dbReference type="Proteomes" id="UP000694548">
    <property type="component" value="Chromosome sgr02"/>
</dbReference>
<feature type="compositionally biased region" description="Basic and acidic residues" evidence="6">
    <location>
        <begin position="480"/>
        <end position="522"/>
    </location>
</feature>
<dbReference type="GO" id="GO:0003729">
    <property type="term" value="F:mRNA binding"/>
    <property type="evidence" value="ECO:0007669"/>
    <property type="project" value="UniProtKB-UniRule"/>
</dbReference>
<dbReference type="FunFam" id="3.10.590.10:FF:000002">
    <property type="entry name" value="YTH domain-containing protein 1 isoform X1"/>
    <property type="match status" value="1"/>
</dbReference>
<reference evidence="8" key="3">
    <citation type="submission" date="2025-09" db="UniProtKB">
        <authorList>
            <consortium name="Ensembl"/>
        </authorList>
    </citation>
    <scope>IDENTIFICATION</scope>
</reference>
<proteinExistence type="inferred from homology"/>
<name>A0A8C6K727_NOTFU</name>
<comment type="similarity">
    <text evidence="5">Belongs to the YTHDF family.</text>
</comment>
<keyword evidence="4" id="KW-0539">Nucleus</keyword>
<evidence type="ECO:0000256" key="2">
    <source>
        <dbReference type="ARBA" id="ARBA00022664"/>
    </source>
</evidence>
<evidence type="ECO:0000259" key="7">
    <source>
        <dbReference type="PROSITE" id="PS50882"/>
    </source>
</evidence>
<keyword evidence="5" id="KW-0694">RNA-binding</keyword>
<feature type="compositionally biased region" description="Basic and acidic residues" evidence="6">
    <location>
        <begin position="77"/>
        <end position="95"/>
    </location>
</feature>
<feature type="compositionally biased region" description="Basic and acidic residues" evidence="6">
    <location>
        <begin position="312"/>
        <end position="338"/>
    </location>
</feature>
<dbReference type="GO" id="GO:1990247">
    <property type="term" value="F:N6-methyladenosine-containing RNA reader activity"/>
    <property type="evidence" value="ECO:0007669"/>
    <property type="project" value="UniProtKB-UniRule"/>
</dbReference>
<feature type="domain" description="YTH" evidence="7">
    <location>
        <begin position="154"/>
        <end position="291"/>
    </location>
</feature>
<dbReference type="AlphaFoldDB" id="A0A8C6K727"/>
<dbReference type="GO" id="GO:0000398">
    <property type="term" value="P:mRNA splicing, via spliceosome"/>
    <property type="evidence" value="ECO:0007669"/>
    <property type="project" value="TreeGrafter"/>
</dbReference>
<accession>A0A8C6K727</accession>
<evidence type="ECO:0000256" key="5">
    <source>
        <dbReference type="RuleBase" id="RU369095"/>
    </source>
</evidence>
<dbReference type="GeneTree" id="ENSGT00940000155803"/>
<feature type="compositionally biased region" description="Basic and acidic residues" evidence="6">
    <location>
        <begin position="449"/>
        <end position="472"/>
    </location>
</feature>
<evidence type="ECO:0000313" key="8">
    <source>
        <dbReference type="Ensembl" id="ENSNFUP00015000665.1"/>
    </source>
</evidence>
<dbReference type="GO" id="GO:0000381">
    <property type="term" value="P:regulation of alternative mRNA splicing, via spliceosome"/>
    <property type="evidence" value="ECO:0007669"/>
    <property type="project" value="TreeGrafter"/>
</dbReference>